<reference evidence="3 4" key="1">
    <citation type="journal article" date="2023" name="Sci. Data">
        <title>Genome assembly of the Korean intertidal mud-creeper Batillaria attramentaria.</title>
        <authorList>
            <person name="Patra A.K."/>
            <person name="Ho P.T."/>
            <person name="Jun S."/>
            <person name="Lee S.J."/>
            <person name="Kim Y."/>
            <person name="Won Y.J."/>
        </authorList>
    </citation>
    <scope>NUCLEOTIDE SEQUENCE [LARGE SCALE GENOMIC DNA]</scope>
    <source>
        <strain evidence="3">Wonlab-2016</strain>
    </source>
</reference>
<dbReference type="InterPro" id="IPR001806">
    <property type="entry name" value="Small_GTPase"/>
</dbReference>
<gene>
    <name evidence="3" type="ORF">BaRGS_00016487</name>
</gene>
<dbReference type="SUPFAM" id="SSF52540">
    <property type="entry name" value="P-loop containing nucleoside triphosphate hydrolases"/>
    <property type="match status" value="1"/>
</dbReference>
<keyword evidence="2" id="KW-0597">Phosphoprotein</keyword>
<dbReference type="SMART" id="SM00173">
    <property type="entry name" value="RAS"/>
    <property type="match status" value="1"/>
</dbReference>
<name>A0ABD0KZD1_9CAEN</name>
<dbReference type="PANTHER" id="PTHR45775">
    <property type="entry name" value="RAD, GEM/KIR FAMILY MEMBER 2, ISOFORM C"/>
    <property type="match status" value="1"/>
</dbReference>
<dbReference type="Pfam" id="PF00071">
    <property type="entry name" value="Ras"/>
    <property type="match status" value="1"/>
</dbReference>
<evidence type="ECO:0000313" key="4">
    <source>
        <dbReference type="Proteomes" id="UP001519460"/>
    </source>
</evidence>
<evidence type="ECO:0000256" key="2">
    <source>
        <dbReference type="ARBA" id="ARBA00022553"/>
    </source>
</evidence>
<dbReference type="EMBL" id="JACVVK020000105">
    <property type="protein sequence ID" value="KAK7492190.1"/>
    <property type="molecule type" value="Genomic_DNA"/>
</dbReference>
<dbReference type="Proteomes" id="UP001519460">
    <property type="component" value="Unassembled WGS sequence"/>
</dbReference>
<evidence type="ECO:0000256" key="1">
    <source>
        <dbReference type="ARBA" id="ARBA00008846"/>
    </source>
</evidence>
<dbReference type="AlphaFoldDB" id="A0ABD0KZD1"/>
<evidence type="ECO:0000313" key="3">
    <source>
        <dbReference type="EMBL" id="KAK7492190.1"/>
    </source>
</evidence>
<sequence>SYREKSVSLLIDGEESAVDFIDPVDENDAINDLSMDGFVVVFRIDDRRTFQHATDLLYDLRKARGVDSAVILAANKCDLVRSREVSSDEAKSVAATYDCKCGSWPRRGGRRTKHAHAGDDTSCYARSKHLLNKIFRKYPISKSCENLYVL</sequence>
<dbReference type="PANTHER" id="PTHR45775:SF6">
    <property type="entry name" value="RAD, GEM_KIR FAMILY MEMBER 2, ISOFORM C"/>
    <property type="match status" value="1"/>
</dbReference>
<comment type="caution">
    <text evidence="3">The sequence shown here is derived from an EMBL/GenBank/DDBJ whole genome shotgun (WGS) entry which is preliminary data.</text>
</comment>
<comment type="similarity">
    <text evidence="1">Belongs to the small GTPase superfamily. RGK family.</text>
</comment>
<dbReference type="InterPro" id="IPR051641">
    <property type="entry name" value="RGK_GTP-binding_reg"/>
</dbReference>
<organism evidence="3 4">
    <name type="scientific">Batillaria attramentaria</name>
    <dbReference type="NCBI Taxonomy" id="370345"/>
    <lineage>
        <taxon>Eukaryota</taxon>
        <taxon>Metazoa</taxon>
        <taxon>Spiralia</taxon>
        <taxon>Lophotrochozoa</taxon>
        <taxon>Mollusca</taxon>
        <taxon>Gastropoda</taxon>
        <taxon>Caenogastropoda</taxon>
        <taxon>Sorbeoconcha</taxon>
        <taxon>Cerithioidea</taxon>
        <taxon>Batillariidae</taxon>
        <taxon>Batillaria</taxon>
    </lineage>
</organism>
<feature type="non-terminal residue" evidence="3">
    <location>
        <position position="1"/>
    </location>
</feature>
<protein>
    <submittedName>
        <fullName evidence="3">Uncharacterized protein</fullName>
    </submittedName>
</protein>
<keyword evidence="4" id="KW-1185">Reference proteome</keyword>
<dbReference type="InterPro" id="IPR027417">
    <property type="entry name" value="P-loop_NTPase"/>
</dbReference>
<dbReference type="Gene3D" id="3.40.50.300">
    <property type="entry name" value="P-loop containing nucleotide triphosphate hydrolases"/>
    <property type="match status" value="1"/>
</dbReference>
<accession>A0ABD0KZD1</accession>
<proteinExistence type="inferred from homology"/>